<evidence type="ECO:0000259" key="4">
    <source>
        <dbReference type="Pfam" id="PF04536"/>
    </source>
</evidence>
<dbReference type="EMBL" id="JAHQCW010000059">
    <property type="protein sequence ID" value="MBU9739425.1"/>
    <property type="molecule type" value="Genomic_DNA"/>
</dbReference>
<feature type="region of interest" description="Disordered" evidence="1">
    <location>
        <begin position="222"/>
        <end position="252"/>
    </location>
</feature>
<comment type="caution">
    <text evidence="5">The sequence shown here is derived from an EMBL/GenBank/DDBJ whole genome shotgun (WGS) entry which is preliminary data.</text>
</comment>
<dbReference type="AlphaFoldDB" id="A0A949NJ34"/>
<feature type="transmembrane region" description="Helical" evidence="2">
    <location>
        <begin position="162"/>
        <end position="185"/>
    </location>
</feature>
<evidence type="ECO:0000256" key="1">
    <source>
        <dbReference type="SAM" id="MobiDB-lite"/>
    </source>
</evidence>
<sequence length="252" mass="27852">MKKKLAFICMITAIFLFATGFRSDEQKVYDNAGLLTEQEAARLQGQCVETAQIKGIDIIIVTENGLRGKSPMDYADDFYDEHAFGYEQEHGTGILLLVDMGNRDWWISTSGEAIRYFPVKRTDKMGENIAAHLSKAEYMEAFETFIAETGNYMGKDPKQDGLAVKLLIFLGIGLVSGAIVTGILYHRQKTPMTVNSRTYMKGRQPNVLQQYDRYIRTTTVSRHIERSSGSSGGSGVHTSSGGHSHGGSGGKF</sequence>
<keyword evidence="2" id="KW-0472">Membrane</keyword>
<keyword evidence="3" id="KW-0732">Signal</keyword>
<dbReference type="Pfam" id="PF04536">
    <property type="entry name" value="TPM_phosphatase"/>
    <property type="match status" value="1"/>
</dbReference>
<feature type="chain" id="PRO_5039609451" evidence="3">
    <location>
        <begin position="19"/>
        <end position="252"/>
    </location>
</feature>
<keyword evidence="6" id="KW-1185">Reference proteome</keyword>
<dbReference type="Gene3D" id="3.10.310.50">
    <property type="match status" value="1"/>
</dbReference>
<dbReference type="Proteomes" id="UP000712157">
    <property type="component" value="Unassembled WGS sequence"/>
</dbReference>
<reference evidence="5" key="1">
    <citation type="submission" date="2021-06" db="EMBL/GenBank/DDBJ databases">
        <title>Description of novel taxa of the family Lachnospiraceae.</title>
        <authorList>
            <person name="Chaplin A.V."/>
            <person name="Sokolova S.R."/>
            <person name="Pikina A.P."/>
            <person name="Korzhanova M."/>
            <person name="Belova V."/>
            <person name="Korostin D."/>
            <person name="Efimov B.A."/>
        </authorList>
    </citation>
    <scope>NUCLEOTIDE SEQUENCE</scope>
    <source>
        <strain evidence="5">ASD5720</strain>
    </source>
</reference>
<protein>
    <submittedName>
        <fullName evidence="5">TPM domain-containing protein</fullName>
    </submittedName>
</protein>
<accession>A0A949NJ34</accession>
<evidence type="ECO:0000313" key="5">
    <source>
        <dbReference type="EMBL" id="MBU9739425.1"/>
    </source>
</evidence>
<feature type="signal peptide" evidence="3">
    <location>
        <begin position="1"/>
        <end position="18"/>
    </location>
</feature>
<dbReference type="RefSeq" id="WP_158342629.1">
    <property type="nucleotide sequence ID" value="NZ_JAHQCW010000059.1"/>
</dbReference>
<evidence type="ECO:0000313" key="6">
    <source>
        <dbReference type="Proteomes" id="UP000712157"/>
    </source>
</evidence>
<feature type="compositionally biased region" description="Gly residues" evidence="1">
    <location>
        <begin position="243"/>
        <end position="252"/>
    </location>
</feature>
<dbReference type="InterPro" id="IPR007621">
    <property type="entry name" value="TPM_dom"/>
</dbReference>
<organism evidence="5 6">
    <name type="scientific">Diplocloster agilis</name>
    <dbReference type="NCBI Taxonomy" id="2850323"/>
    <lineage>
        <taxon>Bacteria</taxon>
        <taxon>Bacillati</taxon>
        <taxon>Bacillota</taxon>
        <taxon>Clostridia</taxon>
        <taxon>Lachnospirales</taxon>
        <taxon>Lachnospiraceae</taxon>
        <taxon>Diplocloster</taxon>
    </lineage>
</organism>
<feature type="domain" description="TPM" evidence="4">
    <location>
        <begin position="28"/>
        <end position="150"/>
    </location>
</feature>
<evidence type="ECO:0000256" key="2">
    <source>
        <dbReference type="SAM" id="Phobius"/>
    </source>
</evidence>
<proteinExistence type="predicted"/>
<name>A0A949NJ34_9FIRM</name>
<keyword evidence="2" id="KW-0812">Transmembrane</keyword>
<keyword evidence="2" id="KW-1133">Transmembrane helix</keyword>
<gene>
    <name evidence="5" type="ORF">KTH89_23090</name>
</gene>
<evidence type="ECO:0000256" key="3">
    <source>
        <dbReference type="SAM" id="SignalP"/>
    </source>
</evidence>